<evidence type="ECO:0000313" key="1">
    <source>
        <dbReference type="EMBL" id="CDW59867.1"/>
    </source>
</evidence>
<dbReference type="InterPro" id="IPR017850">
    <property type="entry name" value="Alkaline_phosphatase_core_sf"/>
</dbReference>
<organism evidence="1 2">
    <name type="scientific">Trichuris trichiura</name>
    <name type="common">Whipworm</name>
    <name type="synonym">Trichocephalus trichiurus</name>
    <dbReference type="NCBI Taxonomy" id="36087"/>
    <lineage>
        <taxon>Eukaryota</taxon>
        <taxon>Metazoa</taxon>
        <taxon>Ecdysozoa</taxon>
        <taxon>Nematoda</taxon>
        <taxon>Enoplea</taxon>
        <taxon>Dorylaimia</taxon>
        <taxon>Trichinellida</taxon>
        <taxon>Trichuridae</taxon>
        <taxon>Trichuris</taxon>
    </lineage>
</organism>
<proteinExistence type="predicted"/>
<dbReference type="Gene3D" id="3.40.720.10">
    <property type="entry name" value="Alkaline Phosphatase, subunit A"/>
    <property type="match status" value="1"/>
</dbReference>
<name>A0A077ZHL4_TRITR</name>
<keyword evidence="2" id="KW-1185">Reference proteome</keyword>
<dbReference type="EMBL" id="HG806765">
    <property type="protein sequence ID" value="CDW59867.1"/>
    <property type="molecule type" value="Genomic_DNA"/>
</dbReference>
<reference evidence="1" key="1">
    <citation type="submission" date="2014-01" db="EMBL/GenBank/DDBJ databases">
        <authorList>
            <person name="Aslett M."/>
        </authorList>
    </citation>
    <scope>NUCLEOTIDE SEQUENCE</scope>
</reference>
<dbReference type="OrthoDB" id="272139at2759"/>
<dbReference type="Proteomes" id="UP000030665">
    <property type="component" value="Unassembled WGS sequence"/>
</dbReference>
<accession>A0A077ZHL4</accession>
<dbReference type="STRING" id="36087.A0A077ZHL4"/>
<gene>
    <name evidence="1" type="ORF">TTRE_0000820901</name>
</gene>
<evidence type="ECO:0000313" key="2">
    <source>
        <dbReference type="Proteomes" id="UP000030665"/>
    </source>
</evidence>
<reference evidence="1" key="2">
    <citation type="submission" date="2014-03" db="EMBL/GenBank/DDBJ databases">
        <title>The whipworm genome and dual-species transcriptomics of an intimate host-pathogen interaction.</title>
        <authorList>
            <person name="Foth B.J."/>
            <person name="Tsai I.J."/>
            <person name="Reid A.J."/>
            <person name="Bancroft A.J."/>
            <person name="Nichol S."/>
            <person name="Tracey A."/>
            <person name="Holroyd N."/>
            <person name="Cotton J.A."/>
            <person name="Stanley E.J."/>
            <person name="Zarowiecki M."/>
            <person name="Liu J.Z."/>
            <person name="Huckvale T."/>
            <person name="Cooper P.J."/>
            <person name="Grencis R.K."/>
            <person name="Berriman M."/>
        </authorList>
    </citation>
    <scope>NUCLEOTIDE SEQUENCE [LARGE SCALE GENOMIC DNA]</scope>
</reference>
<protein>
    <submittedName>
        <fullName evidence="1">Uncharacterized protein</fullName>
    </submittedName>
</protein>
<sequence>MITCAPITKSFVFGFILKEVVPDRSALTNIRSVTAQLSLLPTLAMLLGIPIPFSNLGAFIPELFTDSNIRLQAARVNVYQSN</sequence>
<dbReference type="AlphaFoldDB" id="A0A077ZHL4"/>